<gene>
    <name evidence="1" type="ORF">KSF_033980</name>
</gene>
<dbReference type="EMBL" id="BNJK01000001">
    <property type="protein sequence ID" value="GHO93350.1"/>
    <property type="molecule type" value="Genomic_DNA"/>
</dbReference>
<sequence>MQVQIIYIAPQLESEAEDPIWITEEIEKVDDRLDATMMNTSRMLILPDARILHVHDLATVVLVAAASGLLCSRVACWESW</sequence>
<organism evidence="1 2">
    <name type="scientific">Reticulibacter mediterranei</name>
    <dbReference type="NCBI Taxonomy" id="2778369"/>
    <lineage>
        <taxon>Bacteria</taxon>
        <taxon>Bacillati</taxon>
        <taxon>Chloroflexota</taxon>
        <taxon>Ktedonobacteria</taxon>
        <taxon>Ktedonobacterales</taxon>
        <taxon>Reticulibacteraceae</taxon>
        <taxon>Reticulibacter</taxon>
    </lineage>
</organism>
<name>A0A8J3IJ11_9CHLR</name>
<evidence type="ECO:0000313" key="2">
    <source>
        <dbReference type="Proteomes" id="UP000597444"/>
    </source>
</evidence>
<evidence type="ECO:0000313" key="1">
    <source>
        <dbReference type="EMBL" id="GHO93350.1"/>
    </source>
</evidence>
<comment type="caution">
    <text evidence="1">The sequence shown here is derived from an EMBL/GenBank/DDBJ whole genome shotgun (WGS) entry which is preliminary data.</text>
</comment>
<accession>A0A8J3IJ11</accession>
<dbReference type="Proteomes" id="UP000597444">
    <property type="component" value="Unassembled WGS sequence"/>
</dbReference>
<dbReference type="AlphaFoldDB" id="A0A8J3IJ11"/>
<protein>
    <submittedName>
        <fullName evidence="1">Uncharacterized protein</fullName>
    </submittedName>
</protein>
<proteinExistence type="predicted"/>
<reference evidence="1" key="1">
    <citation type="submission" date="2020-10" db="EMBL/GenBank/DDBJ databases">
        <title>Taxonomic study of unclassified bacteria belonging to the class Ktedonobacteria.</title>
        <authorList>
            <person name="Yabe S."/>
            <person name="Wang C.M."/>
            <person name="Zheng Y."/>
            <person name="Sakai Y."/>
            <person name="Cavaletti L."/>
            <person name="Monciardini P."/>
            <person name="Donadio S."/>
        </authorList>
    </citation>
    <scope>NUCLEOTIDE SEQUENCE</scope>
    <source>
        <strain evidence="1">ID150040</strain>
    </source>
</reference>
<keyword evidence="2" id="KW-1185">Reference proteome</keyword>